<keyword evidence="3" id="KW-1185">Reference proteome</keyword>
<feature type="transmembrane region" description="Helical" evidence="1">
    <location>
        <begin position="12"/>
        <end position="37"/>
    </location>
</feature>
<organism evidence="2 3">
    <name type="scientific">Geoanaerobacter pelophilus</name>
    <dbReference type="NCBI Taxonomy" id="60036"/>
    <lineage>
        <taxon>Bacteria</taxon>
        <taxon>Pseudomonadati</taxon>
        <taxon>Thermodesulfobacteriota</taxon>
        <taxon>Desulfuromonadia</taxon>
        <taxon>Geobacterales</taxon>
        <taxon>Geobacteraceae</taxon>
        <taxon>Geoanaerobacter</taxon>
    </lineage>
</organism>
<accession>A0AAW4L7W7</accession>
<sequence>MKLLKNEQGVALVTALMLTLISLGIIMALLTMITSGAKLSGAQKRYRTAMEAAHGGTEVAMKDILPMILRNYSETNLVSQVESGFSGIGLQVATTKTCLQAKLTTPIAQWPSDCSSAMSPRQSPDMSFTLQATAGDPYKVYAKIIDTVSGNSDLSGLQLEGSGVAESSPILTPQHFPYLYRVEVQGERSSNAREQANISALYAY</sequence>
<protein>
    <recommendedName>
        <fullName evidence="4">Type IV pilus assembly protein PilX</fullName>
    </recommendedName>
</protein>
<evidence type="ECO:0000256" key="1">
    <source>
        <dbReference type="SAM" id="Phobius"/>
    </source>
</evidence>
<proteinExistence type="predicted"/>
<keyword evidence="1" id="KW-0812">Transmembrane</keyword>
<keyword evidence="1" id="KW-1133">Transmembrane helix</keyword>
<dbReference type="EMBL" id="JAHCVJ010000006">
    <property type="protein sequence ID" value="MBT0665630.1"/>
    <property type="molecule type" value="Genomic_DNA"/>
</dbReference>
<name>A0AAW4L7W7_9BACT</name>
<dbReference type="Proteomes" id="UP000811899">
    <property type="component" value="Unassembled WGS sequence"/>
</dbReference>
<comment type="caution">
    <text evidence="2">The sequence shown here is derived from an EMBL/GenBank/DDBJ whole genome shotgun (WGS) entry which is preliminary data.</text>
</comment>
<reference evidence="2 3" key="1">
    <citation type="submission" date="2021-05" db="EMBL/GenBank/DDBJ databases">
        <title>The draft genome of Geobacter pelophilus DSM 12255.</title>
        <authorList>
            <person name="Xu Z."/>
            <person name="Masuda Y."/>
            <person name="Itoh H."/>
            <person name="Senoo K."/>
        </authorList>
    </citation>
    <scope>NUCLEOTIDE SEQUENCE [LARGE SCALE GENOMIC DNA]</scope>
    <source>
        <strain evidence="2 3">DSM 12255</strain>
    </source>
</reference>
<evidence type="ECO:0000313" key="3">
    <source>
        <dbReference type="Proteomes" id="UP000811899"/>
    </source>
</evidence>
<keyword evidence="1" id="KW-0472">Membrane</keyword>
<gene>
    <name evidence="2" type="ORF">KI809_15075</name>
</gene>
<dbReference type="AlphaFoldDB" id="A0AAW4L7W7"/>
<dbReference type="RefSeq" id="WP_214172402.1">
    <property type="nucleotide sequence ID" value="NZ_JAHCVJ010000006.1"/>
</dbReference>
<evidence type="ECO:0008006" key="4">
    <source>
        <dbReference type="Google" id="ProtNLM"/>
    </source>
</evidence>
<evidence type="ECO:0000313" key="2">
    <source>
        <dbReference type="EMBL" id="MBT0665630.1"/>
    </source>
</evidence>